<proteinExistence type="inferred from homology"/>
<dbReference type="RefSeq" id="WP_007512742.1">
    <property type="nucleotide sequence ID" value="NC_020541.1"/>
</dbReference>
<reference evidence="3 4" key="1">
    <citation type="submission" date="2012-04" db="EMBL/GenBank/DDBJ databases">
        <title>Complete genome of Rhodanobacter sp. 2APBS1.</title>
        <authorList>
            <consortium name="US DOE Joint Genome Institute"/>
            <person name="Huntemann M."/>
            <person name="Wei C.-L."/>
            <person name="Han J."/>
            <person name="Detter J.C."/>
            <person name="Han C."/>
            <person name="Tapia R."/>
            <person name="Munk A.C.C."/>
            <person name="Chen A."/>
            <person name="Krypides N."/>
            <person name="Mavromatis K."/>
            <person name="Markowitz V."/>
            <person name="Szeto E."/>
            <person name="Ivanova N."/>
            <person name="Mikhailova N."/>
            <person name="Ovchinnikova G."/>
            <person name="Pagani I."/>
            <person name="Pati A."/>
            <person name="Goodwin L."/>
            <person name="Peters L."/>
            <person name="Pitluck S."/>
            <person name="Woyke T."/>
            <person name="Prakash O."/>
            <person name="Elkins J."/>
            <person name="Brown S."/>
            <person name="Palumbo A."/>
            <person name="Hemme C."/>
            <person name="Zhou J."/>
            <person name="Watson D."/>
            <person name="Jardine P."/>
            <person name="Kostka J."/>
            <person name="Green S."/>
        </authorList>
    </citation>
    <scope>NUCLEOTIDE SEQUENCE [LARGE SCALE GENOMIC DNA]</scope>
    <source>
        <strain evidence="3 4">2APBS1</strain>
    </source>
</reference>
<dbReference type="eggNOG" id="COG2994">
    <property type="taxonomic scope" value="Bacteria"/>
</dbReference>
<comment type="similarity">
    <text evidence="1 2">Belongs to the RTX toxin acyltransferase family.</text>
</comment>
<dbReference type="InterPro" id="IPR003996">
    <property type="entry name" value="RTX_toxin-activating_protC_bac"/>
</dbReference>
<comment type="function">
    <text evidence="2">Involved in fatty acylation of protoxin at internal lysine residues, thereby converting it to the active toxin.</text>
</comment>
<keyword evidence="2 3" id="KW-0012">Acyltransferase</keyword>
<organism evidence="3 4">
    <name type="scientific">Rhodanobacter denitrificans</name>
    <dbReference type="NCBI Taxonomy" id="666685"/>
    <lineage>
        <taxon>Bacteria</taxon>
        <taxon>Pseudomonadati</taxon>
        <taxon>Pseudomonadota</taxon>
        <taxon>Gammaproteobacteria</taxon>
        <taxon>Lysobacterales</taxon>
        <taxon>Rhodanobacteraceae</taxon>
        <taxon>Rhodanobacter</taxon>
    </lineage>
</organism>
<keyword evidence="2 3" id="KW-0808">Transferase</keyword>
<sequence>MLTITQMLSLTHLAEPLQNEKGAMLGLAFNLLAEHPTMASRCLGWHYQRLIRAIELHQLALHFDRFGRNCGYVWWTRVPALSESDMLRFGPDVLSADRLSGEGKIWILDFRAGLGELPNVLAALYDMLPPDCDTLAYFRYKRGRRIAKRINWRDSAALLRHQSRADHVYEAAWLRSDQGWPLLSSAKAGLERSIHCGLILELFAQLPRYAGMPLSAVLGRIRHALGTRQYRLLCAPDGVPLAFYSWLWRESAELISAVPLHELELSEWRDGRDALLGDAVAVRGGVDILRNKLSAFAQGDWWVYPECGTEMRPLMSSRRRLSLAALDAEVCDFTVSGAMRSEAFACEI</sequence>
<dbReference type="Pfam" id="PF02794">
    <property type="entry name" value="HlyC"/>
    <property type="match status" value="1"/>
</dbReference>
<gene>
    <name evidence="3" type="ORF">R2APBS1_3174</name>
</gene>
<evidence type="ECO:0000256" key="1">
    <source>
        <dbReference type="ARBA" id="ARBA00005686"/>
    </source>
</evidence>
<evidence type="ECO:0000313" key="3">
    <source>
        <dbReference type="EMBL" id="AGG90246.1"/>
    </source>
</evidence>
<name>I4WM11_9GAMM</name>
<accession>I4WM11</accession>
<dbReference type="AlphaFoldDB" id="I4WM11"/>
<dbReference type="HOGENOM" id="CLU_796651_0_0_6"/>
<keyword evidence="2" id="KW-0204">Cytolysis</keyword>
<evidence type="ECO:0000256" key="2">
    <source>
        <dbReference type="RuleBase" id="RU368102"/>
    </source>
</evidence>
<accession>M4NRS2</accession>
<dbReference type="KEGG" id="rhd:R2APBS1_3174"/>
<protein>
    <recommendedName>
        <fullName evidence="2">RTX toxin-activating lysine-acyltransferase</fullName>
        <ecNumber evidence="2">2.3.1.-</ecNumber>
    </recommendedName>
</protein>
<dbReference type="GO" id="GO:0016746">
    <property type="term" value="F:acyltransferase activity"/>
    <property type="evidence" value="ECO:0007669"/>
    <property type="project" value="UniProtKB-UniRule"/>
</dbReference>
<dbReference type="GO" id="GO:0005737">
    <property type="term" value="C:cytoplasm"/>
    <property type="evidence" value="ECO:0007669"/>
    <property type="project" value="UniProtKB-SubCell"/>
</dbReference>
<dbReference type="PATRIC" id="fig|666685.9.peg.2810"/>
<keyword evidence="2" id="KW-0963">Cytoplasm</keyword>
<dbReference type="EC" id="2.3.1.-" evidence="2"/>
<dbReference type="EMBL" id="CP003470">
    <property type="protein sequence ID" value="AGG90246.1"/>
    <property type="molecule type" value="Genomic_DNA"/>
</dbReference>
<dbReference type="GO" id="GO:0009404">
    <property type="term" value="P:toxin metabolic process"/>
    <property type="evidence" value="ECO:0007669"/>
    <property type="project" value="UniProtKB-UniRule"/>
</dbReference>
<comment type="subcellular location">
    <subcellularLocation>
        <location evidence="2">Cytoplasm</location>
    </subcellularLocation>
</comment>
<keyword evidence="4" id="KW-1185">Reference proteome</keyword>
<dbReference type="Proteomes" id="UP000011859">
    <property type="component" value="Chromosome"/>
</dbReference>
<dbReference type="GO" id="GO:0031640">
    <property type="term" value="P:killing of cells of another organism"/>
    <property type="evidence" value="ECO:0007669"/>
    <property type="project" value="UniProtKB-KW"/>
</dbReference>
<evidence type="ECO:0000313" key="4">
    <source>
        <dbReference type="Proteomes" id="UP000011859"/>
    </source>
</evidence>
<dbReference type="STRING" id="666685.R2APBS1_3174"/>